<evidence type="ECO:0000313" key="3">
    <source>
        <dbReference type="Proteomes" id="UP000319852"/>
    </source>
</evidence>
<dbReference type="Proteomes" id="UP000319852">
    <property type="component" value="Chromosome"/>
</dbReference>
<evidence type="ECO:0000313" key="2">
    <source>
        <dbReference type="EMBL" id="QDS97618.1"/>
    </source>
</evidence>
<gene>
    <name evidence="2" type="ORF">HG15A2_08820</name>
</gene>
<evidence type="ECO:0000256" key="1">
    <source>
        <dbReference type="SAM" id="MobiDB-lite"/>
    </source>
</evidence>
<organism evidence="2 3">
    <name type="scientific">Adhaeretor mobilis</name>
    <dbReference type="NCBI Taxonomy" id="1930276"/>
    <lineage>
        <taxon>Bacteria</taxon>
        <taxon>Pseudomonadati</taxon>
        <taxon>Planctomycetota</taxon>
        <taxon>Planctomycetia</taxon>
        <taxon>Pirellulales</taxon>
        <taxon>Lacipirellulaceae</taxon>
        <taxon>Adhaeretor</taxon>
    </lineage>
</organism>
<keyword evidence="3" id="KW-1185">Reference proteome</keyword>
<dbReference type="KEGG" id="amob:HG15A2_08820"/>
<feature type="compositionally biased region" description="Low complexity" evidence="1">
    <location>
        <begin position="1"/>
        <end position="17"/>
    </location>
</feature>
<sequence>MVAIKSVSRSEVSQSLSAEEKNAPPQRRFLQNTQLGSLQGDALPANYPCGALVVRDATGQVEYVQVSRWRRVSAGPRRRIADVVRMEQGNVAVLIEKQHEKQSSSSSVWQVYDLDGHMEALVQCSADGQFGVLLDYCLRDVSRLSYTREGGLQVIERRSI</sequence>
<protein>
    <submittedName>
        <fullName evidence="2">Uncharacterized protein</fullName>
    </submittedName>
</protein>
<name>A0A517MRV8_9BACT</name>
<dbReference type="RefSeq" id="WP_145058141.1">
    <property type="nucleotide sequence ID" value="NZ_CP036263.1"/>
</dbReference>
<accession>A0A517MRV8</accession>
<feature type="region of interest" description="Disordered" evidence="1">
    <location>
        <begin position="1"/>
        <end position="27"/>
    </location>
</feature>
<proteinExistence type="predicted"/>
<dbReference type="AlphaFoldDB" id="A0A517MRV8"/>
<reference evidence="2 3" key="1">
    <citation type="submission" date="2019-02" db="EMBL/GenBank/DDBJ databases">
        <title>Deep-cultivation of Planctomycetes and their phenomic and genomic characterization uncovers novel biology.</title>
        <authorList>
            <person name="Wiegand S."/>
            <person name="Jogler M."/>
            <person name="Boedeker C."/>
            <person name="Pinto D."/>
            <person name="Vollmers J."/>
            <person name="Rivas-Marin E."/>
            <person name="Kohn T."/>
            <person name="Peeters S.H."/>
            <person name="Heuer A."/>
            <person name="Rast P."/>
            <person name="Oberbeckmann S."/>
            <person name="Bunk B."/>
            <person name="Jeske O."/>
            <person name="Meyerdierks A."/>
            <person name="Storesund J.E."/>
            <person name="Kallscheuer N."/>
            <person name="Luecker S."/>
            <person name="Lage O.M."/>
            <person name="Pohl T."/>
            <person name="Merkel B.J."/>
            <person name="Hornburger P."/>
            <person name="Mueller R.-W."/>
            <person name="Bruemmer F."/>
            <person name="Labrenz M."/>
            <person name="Spormann A.M."/>
            <person name="Op den Camp H."/>
            <person name="Overmann J."/>
            <person name="Amann R."/>
            <person name="Jetten M.S.M."/>
            <person name="Mascher T."/>
            <person name="Medema M.H."/>
            <person name="Devos D.P."/>
            <person name="Kaster A.-K."/>
            <person name="Ovreas L."/>
            <person name="Rohde M."/>
            <person name="Galperin M.Y."/>
            <person name="Jogler C."/>
        </authorList>
    </citation>
    <scope>NUCLEOTIDE SEQUENCE [LARGE SCALE GENOMIC DNA]</scope>
    <source>
        <strain evidence="2 3">HG15A2</strain>
    </source>
</reference>
<dbReference type="EMBL" id="CP036263">
    <property type="protein sequence ID" value="QDS97618.1"/>
    <property type="molecule type" value="Genomic_DNA"/>
</dbReference>